<gene>
    <name evidence="1" type="ORF">G7068_06605</name>
</gene>
<evidence type="ECO:0000313" key="1">
    <source>
        <dbReference type="EMBL" id="QIK62905.1"/>
    </source>
</evidence>
<sequence>MTTKPIPTSSGSYATLTGTTITAGSKVITKQGCVVIEDGHIGLLRENGDLIDSAPVSDLVVKAGFLYSMTSILLLTLNGKKYRVMLVWEKLINAGFGDEQAKEAQFAENKRFATVVQSLGGQVKGVK</sequence>
<dbReference type="RefSeq" id="WP_166290436.1">
    <property type="nucleotide sequence ID" value="NZ_CP049863.1"/>
</dbReference>
<dbReference type="KEGG" id="lvi:G7068_06605"/>
<keyword evidence="2" id="KW-1185">Reference proteome</keyword>
<protein>
    <submittedName>
        <fullName evidence="1">Uncharacterized protein</fullName>
    </submittedName>
</protein>
<dbReference type="AlphaFoldDB" id="A0A6G7XEB5"/>
<dbReference type="Proteomes" id="UP000502677">
    <property type="component" value="Chromosome"/>
</dbReference>
<evidence type="ECO:0000313" key="2">
    <source>
        <dbReference type="Proteomes" id="UP000502677"/>
    </source>
</evidence>
<accession>A0A6G7XEB5</accession>
<organism evidence="1 2">
    <name type="scientific">Leucobacter viscericola</name>
    <dbReference type="NCBI Taxonomy" id="2714935"/>
    <lineage>
        <taxon>Bacteria</taxon>
        <taxon>Bacillati</taxon>
        <taxon>Actinomycetota</taxon>
        <taxon>Actinomycetes</taxon>
        <taxon>Micrococcales</taxon>
        <taxon>Microbacteriaceae</taxon>
        <taxon>Leucobacter</taxon>
    </lineage>
</organism>
<dbReference type="EMBL" id="CP049863">
    <property type="protein sequence ID" value="QIK62905.1"/>
    <property type="molecule type" value="Genomic_DNA"/>
</dbReference>
<proteinExistence type="predicted"/>
<name>A0A6G7XEB5_9MICO</name>
<reference evidence="1 2" key="1">
    <citation type="submission" date="2020-03" db="EMBL/GenBank/DDBJ databases">
        <title>Leucobacter sp. nov., isolated from beetles.</title>
        <authorList>
            <person name="Hyun D.-W."/>
            <person name="Bae J.-W."/>
        </authorList>
    </citation>
    <scope>NUCLEOTIDE SEQUENCE [LARGE SCALE GENOMIC DNA]</scope>
    <source>
        <strain evidence="1 2">HDW9C</strain>
    </source>
</reference>